<evidence type="ECO:0000256" key="1">
    <source>
        <dbReference type="SAM" id="Coils"/>
    </source>
</evidence>
<dbReference type="EMBL" id="JAJHNU010000001">
    <property type="protein sequence ID" value="MDN4120089.1"/>
    <property type="molecule type" value="Genomic_DNA"/>
</dbReference>
<name>A0ABT8EFP2_9BURK</name>
<keyword evidence="2" id="KW-0812">Transmembrane</keyword>
<dbReference type="Proteomes" id="UP001168613">
    <property type="component" value="Unassembled WGS sequence"/>
</dbReference>
<keyword evidence="2" id="KW-0472">Membrane</keyword>
<keyword evidence="4" id="KW-1185">Reference proteome</keyword>
<sequence>MATGIATVSKGDAFSWFGGRKSEFSSKSELSVSLGVKTEISIGAKSDLSFALATSISMSSKLEAAYGKKLSYGKTDSFETKLTGSFTVMDSYNGAVGHNALQLVTIKALREALGVLLSLQAASMLAAATAVVVMKFKEPDDKSLDIPNLGINLSDLMSMVTAVSTLSAAIQLFFHKIIFAEQKTKPTSLLSMDKVGSCFLGIKTNALASVASGLTINDSKIALTGPTEGAEYVRPPGGNTTLGISGGTSPMNELAIDKTGTKVQGKNFSVNVSEKASIRSDTSVVIQVASSPSKEATTAIAPVVGLPEALVQCTTEGIMLQSGKGATKSSIALDEASLFASAGGPSAASLVLCSSMASLGMAGNNLSLTTSGAVFTFGSTALKLDAMGLSMGSAFTILNPGPPGLMYSGLQKTLQKVTKLNAEMALQRKAFELLQMKQEALEAANKKLNEALVAARNQVNAATQTSVSQ</sequence>
<feature type="transmembrane region" description="Helical" evidence="2">
    <location>
        <begin position="112"/>
        <end position="136"/>
    </location>
</feature>
<keyword evidence="1" id="KW-0175">Coiled coil</keyword>
<reference evidence="3" key="1">
    <citation type="submission" date="2021-11" db="EMBL/GenBank/DDBJ databases">
        <title>Draft genome sequence of Alcaligenes endophyticus type strain CCUG 75668T.</title>
        <authorList>
            <person name="Salva-Serra F."/>
            <person name="Duran R.E."/>
            <person name="Seeger M."/>
            <person name="Moore E.R.B."/>
            <person name="Jaen-Luchoro D."/>
        </authorList>
    </citation>
    <scope>NUCLEOTIDE SEQUENCE</scope>
    <source>
        <strain evidence="3">CCUG 75668</strain>
    </source>
</reference>
<gene>
    <name evidence="3" type="ORF">LMS43_02180</name>
</gene>
<evidence type="ECO:0000313" key="4">
    <source>
        <dbReference type="Proteomes" id="UP001168613"/>
    </source>
</evidence>
<proteinExistence type="predicted"/>
<comment type="caution">
    <text evidence="3">The sequence shown here is derived from an EMBL/GenBank/DDBJ whole genome shotgun (WGS) entry which is preliminary data.</text>
</comment>
<evidence type="ECO:0000256" key="2">
    <source>
        <dbReference type="SAM" id="Phobius"/>
    </source>
</evidence>
<evidence type="ECO:0000313" key="3">
    <source>
        <dbReference type="EMBL" id="MDN4120089.1"/>
    </source>
</evidence>
<dbReference type="RefSeq" id="WP_266122575.1">
    <property type="nucleotide sequence ID" value="NZ_JAJHNU010000001.1"/>
</dbReference>
<keyword evidence="2" id="KW-1133">Transmembrane helix</keyword>
<feature type="coiled-coil region" evidence="1">
    <location>
        <begin position="431"/>
        <end position="465"/>
    </location>
</feature>
<accession>A0ABT8EFP2</accession>
<protein>
    <submittedName>
        <fullName evidence="3">Uncharacterized protein</fullName>
    </submittedName>
</protein>
<organism evidence="3 4">
    <name type="scientific">Alcaligenes endophyticus</name>
    <dbReference type="NCBI Taxonomy" id="1929088"/>
    <lineage>
        <taxon>Bacteria</taxon>
        <taxon>Pseudomonadati</taxon>
        <taxon>Pseudomonadota</taxon>
        <taxon>Betaproteobacteria</taxon>
        <taxon>Burkholderiales</taxon>
        <taxon>Alcaligenaceae</taxon>
        <taxon>Alcaligenes</taxon>
    </lineage>
</organism>